<evidence type="ECO:0000259" key="1">
    <source>
        <dbReference type="Pfam" id="PF00640"/>
    </source>
</evidence>
<dbReference type="EMBL" id="UYRX01001232">
    <property type="protein sequence ID" value="VDK88819.1"/>
    <property type="molecule type" value="Genomic_DNA"/>
</dbReference>
<keyword evidence="3" id="KW-1185">Reference proteome</keyword>
<dbReference type="CDD" id="cd00934">
    <property type="entry name" value="PTB"/>
    <property type="match status" value="1"/>
</dbReference>
<dbReference type="STRING" id="42156.A0A3P6TZC4"/>
<feature type="domain" description="PID" evidence="1">
    <location>
        <begin position="43"/>
        <end position="140"/>
    </location>
</feature>
<protein>
    <recommendedName>
        <fullName evidence="1">PID domain-containing protein</fullName>
    </recommendedName>
</protein>
<reference evidence="2 3" key="1">
    <citation type="submission" date="2018-08" db="EMBL/GenBank/DDBJ databases">
        <authorList>
            <person name="Laetsch R D."/>
            <person name="Stevens L."/>
            <person name="Kumar S."/>
            <person name="Blaxter L. M."/>
        </authorList>
    </citation>
    <scope>NUCLEOTIDE SEQUENCE [LARGE SCALE GENOMIC DNA]</scope>
</reference>
<gene>
    <name evidence="2" type="ORF">NLS_LOCUS8851</name>
</gene>
<dbReference type="OMA" id="MEVTKHG"/>
<dbReference type="AlphaFoldDB" id="A0A3P6TZC4"/>
<accession>A0A3P6TZC4</accession>
<dbReference type="SUPFAM" id="SSF50729">
    <property type="entry name" value="PH domain-like"/>
    <property type="match status" value="1"/>
</dbReference>
<dbReference type="OrthoDB" id="10060702at2759"/>
<name>A0A3P6TZC4_LITSI</name>
<proteinExistence type="predicted"/>
<dbReference type="InterPro" id="IPR006020">
    <property type="entry name" value="PTB/PI_dom"/>
</dbReference>
<evidence type="ECO:0000313" key="2">
    <source>
        <dbReference type="EMBL" id="VDK88819.1"/>
    </source>
</evidence>
<sequence>MNQTIGFIGFELYLKNALRSTLRITYESVQMSFKYEKNGYLKDQGYNSSDWSRCRPVFVDINEHGLQLTDESDRMVLDRIALFHIVQCVSYENGFGHFCVVFLVQKPLNKSMQCYVFQTSAISVADDVCKQLGEIFNVAVK</sequence>
<dbReference type="Proteomes" id="UP000277928">
    <property type="component" value="Unassembled WGS sequence"/>
</dbReference>
<dbReference type="Gene3D" id="6.20.360.10">
    <property type="match status" value="1"/>
</dbReference>
<dbReference type="Pfam" id="PF00640">
    <property type="entry name" value="PID"/>
    <property type="match status" value="1"/>
</dbReference>
<evidence type="ECO:0000313" key="3">
    <source>
        <dbReference type="Proteomes" id="UP000277928"/>
    </source>
</evidence>
<organism evidence="2 3">
    <name type="scientific">Litomosoides sigmodontis</name>
    <name type="common">Filarial nematode worm</name>
    <dbReference type="NCBI Taxonomy" id="42156"/>
    <lineage>
        <taxon>Eukaryota</taxon>
        <taxon>Metazoa</taxon>
        <taxon>Ecdysozoa</taxon>
        <taxon>Nematoda</taxon>
        <taxon>Chromadorea</taxon>
        <taxon>Rhabditida</taxon>
        <taxon>Spirurina</taxon>
        <taxon>Spiruromorpha</taxon>
        <taxon>Filarioidea</taxon>
        <taxon>Onchocercidae</taxon>
        <taxon>Litomosoides</taxon>
    </lineage>
</organism>